<evidence type="ECO:0000313" key="2">
    <source>
        <dbReference type="Proteomes" id="UP000310200"/>
    </source>
</evidence>
<sequence length="78" mass="8525">MLISEFMIEPGSRIPPLHSSEDSFLILRGRRAGAAARRSLVDGDVRKKSRHLNVGLALAQESYKSADYNGGTIRKGQA</sequence>
<dbReference type="EMBL" id="QBLH01001969">
    <property type="protein sequence ID" value="TGZ50478.1"/>
    <property type="molecule type" value="Genomic_DNA"/>
</dbReference>
<comment type="caution">
    <text evidence="1">The sequence shown here is derived from an EMBL/GenBank/DDBJ whole genome shotgun (WGS) entry which is preliminary data.</text>
</comment>
<organism evidence="1 2">
    <name type="scientific">Temnothorax longispinosus</name>
    <dbReference type="NCBI Taxonomy" id="300112"/>
    <lineage>
        <taxon>Eukaryota</taxon>
        <taxon>Metazoa</taxon>
        <taxon>Ecdysozoa</taxon>
        <taxon>Arthropoda</taxon>
        <taxon>Hexapoda</taxon>
        <taxon>Insecta</taxon>
        <taxon>Pterygota</taxon>
        <taxon>Neoptera</taxon>
        <taxon>Endopterygota</taxon>
        <taxon>Hymenoptera</taxon>
        <taxon>Apocrita</taxon>
        <taxon>Aculeata</taxon>
        <taxon>Formicoidea</taxon>
        <taxon>Formicidae</taxon>
        <taxon>Myrmicinae</taxon>
        <taxon>Temnothorax</taxon>
    </lineage>
</organism>
<name>A0A4S2KRB8_9HYME</name>
<protein>
    <submittedName>
        <fullName evidence="1">Uncharacterized protein</fullName>
    </submittedName>
</protein>
<accession>A0A4S2KRB8</accession>
<proteinExistence type="predicted"/>
<dbReference type="Proteomes" id="UP000310200">
    <property type="component" value="Unassembled WGS sequence"/>
</dbReference>
<dbReference type="AlphaFoldDB" id="A0A4S2KRB8"/>
<keyword evidence="2" id="KW-1185">Reference proteome</keyword>
<evidence type="ECO:0000313" key="1">
    <source>
        <dbReference type="EMBL" id="TGZ50478.1"/>
    </source>
</evidence>
<gene>
    <name evidence="1" type="ORF">DBV15_04240</name>
</gene>
<reference evidence="1 2" key="1">
    <citation type="journal article" date="2019" name="Philos. Trans. R. Soc. Lond., B, Biol. Sci.">
        <title>Ant behaviour and brain gene expression of defending hosts depend on the ecological success of the intruding social parasite.</title>
        <authorList>
            <person name="Kaur R."/>
            <person name="Stoldt M."/>
            <person name="Jongepier E."/>
            <person name="Feldmeyer B."/>
            <person name="Menzel F."/>
            <person name="Bornberg-Bauer E."/>
            <person name="Foitzik S."/>
        </authorList>
    </citation>
    <scope>NUCLEOTIDE SEQUENCE [LARGE SCALE GENOMIC DNA]</scope>
    <source>
        <tissue evidence="1">Whole body</tissue>
    </source>
</reference>